<dbReference type="GO" id="GO:0032259">
    <property type="term" value="P:methylation"/>
    <property type="evidence" value="ECO:0007669"/>
    <property type="project" value="UniProtKB-KW"/>
</dbReference>
<keyword evidence="5" id="KW-1185">Reference proteome</keyword>
<comment type="caution">
    <text evidence="4">The sequence shown here is derived from an EMBL/GenBank/DDBJ whole genome shotgun (WGS) entry which is preliminary data.</text>
</comment>
<dbReference type="CDD" id="cd09281">
    <property type="entry name" value="UPF0066"/>
    <property type="match status" value="1"/>
</dbReference>
<protein>
    <submittedName>
        <fullName evidence="4">tRNA-Thr(GGU) m(6)t(6)A37 methyltransferase TsaA</fullName>
    </submittedName>
</protein>
<dbReference type="PROSITE" id="PS51668">
    <property type="entry name" value="TSAA_2"/>
    <property type="match status" value="1"/>
</dbReference>
<dbReference type="PANTHER" id="PTHR12818:SF0">
    <property type="entry name" value="TRNA (ADENINE(37)-N6)-METHYLTRANSFERASE"/>
    <property type="match status" value="1"/>
</dbReference>
<reference evidence="4 5" key="1">
    <citation type="submission" date="2018-05" db="EMBL/GenBank/DDBJ databases">
        <title>The Hungate 1000. A catalogue of reference genomes from the rumen microbiome.</title>
        <authorList>
            <person name="Kelly W."/>
        </authorList>
    </citation>
    <scope>NUCLEOTIDE SEQUENCE [LARGE SCALE GENOMIC DNA]</scope>
    <source>
        <strain evidence="4 5">NLAE-zl-C242</strain>
    </source>
</reference>
<name>A0A2Y9CAM1_9FIRM</name>
<dbReference type="GO" id="GO:0008168">
    <property type="term" value="F:methyltransferase activity"/>
    <property type="evidence" value="ECO:0007669"/>
    <property type="project" value="UniProtKB-KW"/>
</dbReference>
<dbReference type="InterPro" id="IPR036413">
    <property type="entry name" value="YaeB-like_sf"/>
</dbReference>
<gene>
    <name evidence="4" type="ORF">A8806_115138</name>
</gene>
<proteinExistence type="inferred from homology"/>
<dbReference type="Proteomes" id="UP000245845">
    <property type="component" value="Unassembled WGS sequence"/>
</dbReference>
<keyword evidence="4" id="KW-0489">Methyltransferase</keyword>
<evidence type="ECO:0000313" key="4">
    <source>
        <dbReference type="EMBL" id="PWJ23204.1"/>
    </source>
</evidence>
<evidence type="ECO:0000256" key="1">
    <source>
        <dbReference type="ARBA" id="ARBA00022691"/>
    </source>
</evidence>
<dbReference type="InterPro" id="IPR040372">
    <property type="entry name" value="YaeB-like"/>
</dbReference>
<dbReference type="Gene3D" id="2.40.30.70">
    <property type="entry name" value="YaeB-like"/>
    <property type="match status" value="1"/>
</dbReference>
<organism evidence="4 5">
    <name type="scientific">Faecalicatena orotica</name>
    <dbReference type="NCBI Taxonomy" id="1544"/>
    <lineage>
        <taxon>Bacteria</taxon>
        <taxon>Bacillati</taxon>
        <taxon>Bacillota</taxon>
        <taxon>Clostridia</taxon>
        <taxon>Lachnospirales</taxon>
        <taxon>Lachnospiraceae</taxon>
        <taxon>Faecalicatena</taxon>
    </lineage>
</organism>
<evidence type="ECO:0000313" key="5">
    <source>
        <dbReference type="Proteomes" id="UP000245845"/>
    </source>
</evidence>
<feature type="domain" description="TsaA-like" evidence="3">
    <location>
        <begin position="6"/>
        <end position="130"/>
    </location>
</feature>
<evidence type="ECO:0000259" key="3">
    <source>
        <dbReference type="PROSITE" id="PS51668"/>
    </source>
</evidence>
<keyword evidence="4" id="KW-0808">Transferase</keyword>
<dbReference type="NCBIfam" id="TIGR00104">
    <property type="entry name" value="tRNA_TsaA"/>
    <property type="match status" value="1"/>
</dbReference>
<dbReference type="AlphaFoldDB" id="A0A2Y9CAM1"/>
<dbReference type="RefSeq" id="WP_109733191.1">
    <property type="nucleotide sequence ID" value="NZ_BAAACK010000023.1"/>
</dbReference>
<comment type="similarity">
    <text evidence="2">Belongs to the tRNA methyltransferase O family.</text>
</comment>
<dbReference type="Pfam" id="PF01980">
    <property type="entry name" value="TrmO_N"/>
    <property type="match status" value="1"/>
</dbReference>
<dbReference type="InterPro" id="IPR023370">
    <property type="entry name" value="TrmO-like_N"/>
</dbReference>
<accession>A0A2Y9CAM1</accession>
<evidence type="ECO:0000256" key="2">
    <source>
        <dbReference type="ARBA" id="ARBA00033753"/>
    </source>
</evidence>
<sequence>MSTHKVNSIGTICSSKEGTFIRLDPEFVPALKALDGFSHINVLWWFSDFDKEEFRSVLETEQPYKNAPQKMGIFATRSPIRPNPIALTAVEVIDIDYQKGAIQIAYIDANNNTPVLDLKPYTPSLDKVKNCSVPSWCSHWPESLEESANFAWEDEFNFY</sequence>
<dbReference type="InterPro" id="IPR036414">
    <property type="entry name" value="YaeB_N_sf"/>
</dbReference>
<dbReference type="PANTHER" id="PTHR12818">
    <property type="entry name" value="TRNA (ADENINE(37)-N6)-METHYLTRANSFERASE"/>
    <property type="match status" value="1"/>
</dbReference>
<keyword evidence="1" id="KW-0949">S-adenosyl-L-methionine</keyword>
<dbReference type="EMBL" id="QGDL01000015">
    <property type="protein sequence ID" value="PWJ23204.1"/>
    <property type="molecule type" value="Genomic_DNA"/>
</dbReference>
<dbReference type="SUPFAM" id="SSF118196">
    <property type="entry name" value="YaeB-like"/>
    <property type="match status" value="1"/>
</dbReference>
<dbReference type="OrthoDB" id="9804309at2"/>